<evidence type="ECO:0008006" key="4">
    <source>
        <dbReference type="Google" id="ProtNLM"/>
    </source>
</evidence>
<evidence type="ECO:0000313" key="2">
    <source>
        <dbReference type="EMBL" id="GGO52266.1"/>
    </source>
</evidence>
<protein>
    <recommendedName>
        <fullName evidence="4">Alpha/beta hydrolase</fullName>
    </recommendedName>
</protein>
<keyword evidence="3" id="KW-1185">Reference proteome</keyword>
<dbReference type="Gene3D" id="3.40.50.1820">
    <property type="entry name" value="alpha/beta hydrolase"/>
    <property type="match status" value="1"/>
</dbReference>
<comment type="caution">
    <text evidence="2">The sequence shown here is derived from an EMBL/GenBank/DDBJ whole genome shotgun (WGS) entry which is preliminary data.</text>
</comment>
<feature type="region of interest" description="Disordered" evidence="1">
    <location>
        <begin position="137"/>
        <end position="212"/>
    </location>
</feature>
<evidence type="ECO:0000256" key="1">
    <source>
        <dbReference type="SAM" id="MobiDB-lite"/>
    </source>
</evidence>
<accession>A0ABQ2MIJ6</accession>
<gene>
    <name evidence="2" type="ORF">GCM10012287_36200</name>
</gene>
<organism evidence="2 3">
    <name type="scientific">Streptomyces daqingensis</name>
    <dbReference type="NCBI Taxonomy" id="1472640"/>
    <lineage>
        <taxon>Bacteria</taxon>
        <taxon>Bacillati</taxon>
        <taxon>Actinomycetota</taxon>
        <taxon>Actinomycetes</taxon>
        <taxon>Kitasatosporales</taxon>
        <taxon>Streptomycetaceae</taxon>
        <taxon>Streptomyces</taxon>
    </lineage>
</organism>
<dbReference type="SUPFAM" id="SSF53474">
    <property type="entry name" value="alpha/beta-Hydrolases"/>
    <property type="match status" value="1"/>
</dbReference>
<proteinExistence type="predicted"/>
<evidence type="ECO:0000313" key="3">
    <source>
        <dbReference type="Proteomes" id="UP000631535"/>
    </source>
</evidence>
<dbReference type="EMBL" id="BMMP01000011">
    <property type="protein sequence ID" value="GGO52266.1"/>
    <property type="molecule type" value="Genomic_DNA"/>
</dbReference>
<dbReference type="Proteomes" id="UP000631535">
    <property type="component" value="Unassembled WGS sequence"/>
</dbReference>
<feature type="compositionally biased region" description="Low complexity" evidence="1">
    <location>
        <begin position="202"/>
        <end position="212"/>
    </location>
</feature>
<reference evidence="3" key="1">
    <citation type="journal article" date="2019" name="Int. J. Syst. Evol. Microbiol.">
        <title>The Global Catalogue of Microorganisms (GCM) 10K type strain sequencing project: providing services to taxonomists for standard genome sequencing and annotation.</title>
        <authorList>
            <consortium name="The Broad Institute Genomics Platform"/>
            <consortium name="The Broad Institute Genome Sequencing Center for Infectious Disease"/>
            <person name="Wu L."/>
            <person name="Ma J."/>
        </authorList>
    </citation>
    <scope>NUCLEOTIDE SEQUENCE [LARGE SCALE GENOMIC DNA]</scope>
    <source>
        <strain evidence="3">CGMCC 4.7178</strain>
    </source>
</reference>
<sequence length="322" mass="33939">MPEREARLGRAMGADEDGTAPHAVVVLLPGSGLPRSTRRPSAVAAAALRPFARRLVRAALQGEPDSSLVVHTLHYRYRGWNGQAAHPAHDAEWAVAEVVRRYGDVPVCLAGFDVGARAALRAAGHPMVESVLAVSPWLPETEDGPPGGTEEPGARAAPSGADAESPGVESPGVEVGAAGRRTAEQPGKVAADDAGAEPDGPPRGARAANRAACESEPVRQLIGRHVLMVHGSDDEHTAPELSYRLAERAKKSNANVCRFEVHTDGHRLRHHQAEVAALAENFILGTLCGREFARPLVDAMAAPPPLGLRMPLASGFGRSLRR</sequence>
<name>A0ABQ2MIJ6_9ACTN</name>
<dbReference type="InterPro" id="IPR029058">
    <property type="entry name" value="AB_hydrolase_fold"/>
</dbReference>